<dbReference type="EMBL" id="JAAGWY010000001">
    <property type="protein sequence ID" value="NEN05168.1"/>
    <property type="molecule type" value="Genomic_DNA"/>
</dbReference>
<sequence>MGTFEGPTDGGDRDRENEVGREDEVGRAEEVVRSEEEGFYTEVNDEGGELRTVHGSYTETEDNPGTDPLIEGEYTETELNDEVVESSAEQGDYTERDQ</sequence>
<comment type="caution">
    <text evidence="2">The sequence shown here is derived from an EMBL/GenBank/DDBJ whole genome shotgun (WGS) entry which is preliminary data.</text>
</comment>
<accession>A0A6L9XVX9</accession>
<feature type="compositionally biased region" description="Basic and acidic residues" evidence="1">
    <location>
        <begin position="10"/>
        <end position="36"/>
    </location>
</feature>
<proteinExistence type="predicted"/>
<keyword evidence="3" id="KW-1185">Reference proteome</keyword>
<dbReference type="AlphaFoldDB" id="A0A6L9XVX9"/>
<organism evidence="2 3">
    <name type="scientific">Leifsonia tongyongensis</name>
    <dbReference type="NCBI Taxonomy" id="1268043"/>
    <lineage>
        <taxon>Bacteria</taxon>
        <taxon>Bacillati</taxon>
        <taxon>Actinomycetota</taxon>
        <taxon>Actinomycetes</taxon>
        <taxon>Micrococcales</taxon>
        <taxon>Microbacteriaceae</taxon>
        <taxon>Leifsonia</taxon>
    </lineage>
</organism>
<name>A0A6L9XVX9_9MICO</name>
<evidence type="ECO:0000313" key="3">
    <source>
        <dbReference type="Proteomes" id="UP000474967"/>
    </source>
</evidence>
<feature type="region of interest" description="Disordered" evidence="1">
    <location>
        <begin position="76"/>
        <end position="98"/>
    </location>
</feature>
<dbReference type="RefSeq" id="WP_163287392.1">
    <property type="nucleotide sequence ID" value="NZ_JAAGWY010000001.1"/>
</dbReference>
<evidence type="ECO:0000256" key="1">
    <source>
        <dbReference type="SAM" id="MobiDB-lite"/>
    </source>
</evidence>
<feature type="compositionally biased region" description="Acidic residues" evidence="1">
    <location>
        <begin position="37"/>
        <end position="47"/>
    </location>
</feature>
<protein>
    <submittedName>
        <fullName evidence="2">Uncharacterized protein</fullName>
    </submittedName>
</protein>
<dbReference type="Proteomes" id="UP000474967">
    <property type="component" value="Unassembled WGS sequence"/>
</dbReference>
<evidence type="ECO:0000313" key="2">
    <source>
        <dbReference type="EMBL" id="NEN05168.1"/>
    </source>
</evidence>
<reference evidence="2 3" key="1">
    <citation type="journal article" date="2014" name="J. Microbiol.">
        <title>Diaminobutyricibacter tongyongensis gen. nov., sp. nov. and Homoserinibacter gongjuensis gen. nov., sp. nov. belong to the family Microbacteriaceae.</title>
        <authorList>
            <person name="Kim S.J."/>
            <person name="Ahn J.H."/>
            <person name="Weon H.Y."/>
            <person name="Hamada M."/>
            <person name="Suzuki K."/>
            <person name="Kwon S.W."/>
        </authorList>
    </citation>
    <scope>NUCLEOTIDE SEQUENCE [LARGE SCALE GENOMIC DNA]</scope>
    <source>
        <strain evidence="2 3">NBRC 108724</strain>
    </source>
</reference>
<gene>
    <name evidence="2" type="ORF">G3T36_04720</name>
</gene>
<feature type="region of interest" description="Disordered" evidence="1">
    <location>
        <begin position="1"/>
        <end position="50"/>
    </location>
</feature>